<dbReference type="GO" id="GO:0000049">
    <property type="term" value="F:tRNA binding"/>
    <property type="evidence" value="ECO:0007669"/>
    <property type="project" value="TreeGrafter"/>
</dbReference>
<dbReference type="GO" id="GO:0008033">
    <property type="term" value="P:tRNA processing"/>
    <property type="evidence" value="ECO:0007669"/>
    <property type="project" value="UniProtKB-KW"/>
</dbReference>
<feature type="active site" description="Nucleophile" evidence="14">
    <location>
        <position position="227"/>
    </location>
</feature>
<dbReference type="PROSITE" id="PS51163">
    <property type="entry name" value="YRDC"/>
    <property type="match status" value="1"/>
</dbReference>
<dbReference type="SUPFAM" id="SSF52788">
    <property type="entry name" value="Phosphotyrosine protein phosphatases I"/>
    <property type="match status" value="1"/>
</dbReference>
<dbReference type="InterPro" id="IPR017945">
    <property type="entry name" value="DHBP_synth_RibB-like_a/b_dom"/>
</dbReference>
<dbReference type="GO" id="GO:0004725">
    <property type="term" value="F:protein tyrosine phosphatase activity"/>
    <property type="evidence" value="ECO:0007669"/>
    <property type="project" value="InterPro"/>
</dbReference>
<comment type="similarity">
    <text evidence="3">Belongs to the low molecular weight phosphotyrosine protein phosphatase family.</text>
</comment>
<dbReference type="PANTHER" id="PTHR17490">
    <property type="entry name" value="SUA5"/>
    <property type="match status" value="1"/>
</dbReference>
<comment type="subcellular location">
    <subcellularLocation>
        <location evidence="1">Cytoplasm</location>
    </subcellularLocation>
</comment>
<evidence type="ECO:0000256" key="14">
    <source>
        <dbReference type="PIRSR" id="PIRSR617867-1"/>
    </source>
</evidence>
<accession>A0A7M2X2R4</accession>
<evidence type="ECO:0000256" key="13">
    <source>
        <dbReference type="ARBA" id="ARBA00048366"/>
    </source>
</evidence>
<evidence type="ECO:0000256" key="3">
    <source>
        <dbReference type="ARBA" id="ARBA00011063"/>
    </source>
</evidence>
<dbReference type="AlphaFoldDB" id="A0A7M2X2R4"/>
<keyword evidence="7" id="KW-0819">tRNA processing</keyword>
<dbReference type="Pfam" id="PF01300">
    <property type="entry name" value="Sua5_yciO_yrdC"/>
    <property type="match status" value="1"/>
</dbReference>
<dbReference type="CDD" id="cd16344">
    <property type="entry name" value="LMWPAP"/>
    <property type="match status" value="1"/>
</dbReference>
<dbReference type="InterPro" id="IPR023485">
    <property type="entry name" value="Ptyr_pPase"/>
</dbReference>
<keyword evidence="17" id="KW-1185">Reference proteome</keyword>
<dbReference type="RefSeq" id="WP_206295383.1">
    <property type="nucleotide sequence ID" value="NZ_CP063458.1"/>
</dbReference>
<evidence type="ECO:0000256" key="12">
    <source>
        <dbReference type="ARBA" id="ARBA00029774"/>
    </source>
</evidence>
<comment type="similarity">
    <text evidence="2">Belongs to the SUA5 family.</text>
</comment>
<gene>
    <name evidence="16" type="ORF">IPV69_12155</name>
</gene>
<comment type="catalytic activity">
    <reaction evidence="13">
        <text>L-threonine + hydrogencarbonate + ATP = L-threonylcarbamoyladenylate + diphosphate + H2O</text>
        <dbReference type="Rhea" id="RHEA:36407"/>
        <dbReference type="ChEBI" id="CHEBI:15377"/>
        <dbReference type="ChEBI" id="CHEBI:17544"/>
        <dbReference type="ChEBI" id="CHEBI:30616"/>
        <dbReference type="ChEBI" id="CHEBI:33019"/>
        <dbReference type="ChEBI" id="CHEBI:57926"/>
        <dbReference type="ChEBI" id="CHEBI:73682"/>
        <dbReference type="EC" id="2.7.7.87"/>
    </reaction>
</comment>
<evidence type="ECO:0000256" key="2">
    <source>
        <dbReference type="ARBA" id="ARBA00007663"/>
    </source>
</evidence>
<dbReference type="EC" id="2.7.7.87" evidence="4"/>
<dbReference type="GO" id="GO:0005524">
    <property type="term" value="F:ATP binding"/>
    <property type="evidence" value="ECO:0007669"/>
    <property type="project" value="UniProtKB-KW"/>
</dbReference>
<dbReference type="PRINTS" id="PR00719">
    <property type="entry name" value="LMWPTPASE"/>
</dbReference>
<feature type="active site" evidence="14">
    <location>
        <position position="233"/>
    </location>
</feature>
<dbReference type="GO" id="GO:0006450">
    <property type="term" value="P:regulation of translational fidelity"/>
    <property type="evidence" value="ECO:0007669"/>
    <property type="project" value="TreeGrafter"/>
</dbReference>
<evidence type="ECO:0000256" key="10">
    <source>
        <dbReference type="ARBA" id="ARBA00022801"/>
    </source>
</evidence>
<keyword evidence="5" id="KW-0963">Cytoplasm</keyword>
<dbReference type="GO" id="GO:0005737">
    <property type="term" value="C:cytoplasm"/>
    <property type="evidence" value="ECO:0007669"/>
    <property type="project" value="UniProtKB-SubCell"/>
</dbReference>
<evidence type="ECO:0000313" key="17">
    <source>
        <dbReference type="Proteomes" id="UP000593765"/>
    </source>
</evidence>
<dbReference type="PANTHER" id="PTHR17490:SF16">
    <property type="entry name" value="THREONYLCARBAMOYL-AMP SYNTHASE"/>
    <property type="match status" value="1"/>
</dbReference>
<keyword evidence="9" id="KW-0547">Nucleotide-binding</keyword>
<keyword evidence="6" id="KW-0808">Transferase</keyword>
<dbReference type="InterPro" id="IPR006070">
    <property type="entry name" value="Sua5-like_dom"/>
</dbReference>
<keyword evidence="8" id="KW-0548">Nucleotidyltransferase</keyword>
<reference evidence="16 17" key="1">
    <citation type="submission" date="2020-10" db="EMBL/GenBank/DDBJ databases">
        <title>Wide distribution of Phycisphaera-like planctomycetes from WD2101 soil group in peatlands and genome analysis of the first cultivated representative.</title>
        <authorList>
            <person name="Dedysh S.N."/>
            <person name="Beletsky A.V."/>
            <person name="Ivanova A."/>
            <person name="Kulichevskaya I.S."/>
            <person name="Suzina N.E."/>
            <person name="Philippov D.A."/>
            <person name="Rakitin A.L."/>
            <person name="Mardanov A.V."/>
            <person name="Ravin N.V."/>
        </authorList>
    </citation>
    <scope>NUCLEOTIDE SEQUENCE [LARGE SCALE GENOMIC DNA]</scope>
    <source>
        <strain evidence="16 17">M1803</strain>
    </source>
</reference>
<dbReference type="Proteomes" id="UP000593765">
    <property type="component" value="Chromosome"/>
</dbReference>
<evidence type="ECO:0000256" key="9">
    <source>
        <dbReference type="ARBA" id="ARBA00022741"/>
    </source>
</evidence>
<dbReference type="EMBL" id="CP063458">
    <property type="protein sequence ID" value="QOV92056.1"/>
    <property type="molecule type" value="Genomic_DNA"/>
</dbReference>
<keyword evidence="11" id="KW-0067">ATP-binding</keyword>
<name>A0A7M2X2R4_9BACT</name>
<keyword evidence="10" id="KW-0378">Hydrolase</keyword>
<organism evidence="16 17">
    <name type="scientific">Humisphaera borealis</name>
    <dbReference type="NCBI Taxonomy" id="2807512"/>
    <lineage>
        <taxon>Bacteria</taxon>
        <taxon>Pseudomonadati</taxon>
        <taxon>Planctomycetota</taxon>
        <taxon>Phycisphaerae</taxon>
        <taxon>Tepidisphaerales</taxon>
        <taxon>Tepidisphaeraceae</taxon>
        <taxon>Humisphaera</taxon>
    </lineage>
</organism>
<sequence length="378" mass="39952">MSVPVISILAAPDFEHQVGRAAEALGQGKLVVLPTETVYGAAGVLTQPASLQQLRSLRGSAADAPFTIHLATPEAARQYTGDLSDLGNRMLKKLWPGPVGLVFDVPAERRAAVSRELGVAEPDLYGTDGSITLRCPDEVVAQAVLGKVAGPVALTAVGGASSQSPAAGLASDLDGRVALILDAGPTRYHQPSTIIRVNGDGYQIVRKGVYDERIIERLLRTTILFVCSGNTCRSPMAEAIARHLLADASGVADADLDKKGISVLSAGAFASPGMRATPQGVEAVRAMGADLTQHRSRQLTPELIHQADAIFTMGRGHAMAALSMVPSAKQKVTTLDPTGDIEDPIGGSLELYRDLAGELRRLIENRLKERDLLPERRP</sequence>
<dbReference type="GO" id="GO:0003725">
    <property type="term" value="F:double-stranded RNA binding"/>
    <property type="evidence" value="ECO:0007669"/>
    <property type="project" value="InterPro"/>
</dbReference>
<dbReference type="SUPFAM" id="SSF55821">
    <property type="entry name" value="YrdC/RibB"/>
    <property type="match status" value="1"/>
</dbReference>
<evidence type="ECO:0000256" key="1">
    <source>
        <dbReference type="ARBA" id="ARBA00004496"/>
    </source>
</evidence>
<dbReference type="GO" id="GO:0061710">
    <property type="term" value="F:L-threonylcarbamoyladenylate synthase"/>
    <property type="evidence" value="ECO:0007669"/>
    <property type="project" value="UniProtKB-EC"/>
</dbReference>
<dbReference type="InterPro" id="IPR050156">
    <property type="entry name" value="TC-AMP_synthase_SUA5"/>
</dbReference>
<proteinExistence type="inferred from homology"/>
<evidence type="ECO:0000256" key="4">
    <source>
        <dbReference type="ARBA" id="ARBA00012584"/>
    </source>
</evidence>
<dbReference type="InterPro" id="IPR036196">
    <property type="entry name" value="Ptyr_pPase_sf"/>
</dbReference>
<evidence type="ECO:0000313" key="16">
    <source>
        <dbReference type="EMBL" id="QOV92056.1"/>
    </source>
</evidence>
<evidence type="ECO:0000256" key="6">
    <source>
        <dbReference type="ARBA" id="ARBA00022679"/>
    </source>
</evidence>
<evidence type="ECO:0000256" key="7">
    <source>
        <dbReference type="ARBA" id="ARBA00022694"/>
    </source>
</evidence>
<evidence type="ECO:0000256" key="5">
    <source>
        <dbReference type="ARBA" id="ARBA00022490"/>
    </source>
</evidence>
<evidence type="ECO:0000259" key="15">
    <source>
        <dbReference type="PROSITE" id="PS51163"/>
    </source>
</evidence>
<dbReference type="KEGG" id="hbs:IPV69_12155"/>
<dbReference type="Gene3D" id="3.40.50.2300">
    <property type="match status" value="1"/>
</dbReference>
<evidence type="ECO:0000256" key="11">
    <source>
        <dbReference type="ARBA" id="ARBA00022840"/>
    </source>
</evidence>
<dbReference type="SMART" id="SM00226">
    <property type="entry name" value="LMWPc"/>
    <property type="match status" value="1"/>
</dbReference>
<feature type="domain" description="YrdC-like" evidence="15">
    <location>
        <begin position="15"/>
        <end position="210"/>
    </location>
</feature>
<dbReference type="InterPro" id="IPR017867">
    <property type="entry name" value="Tyr_phospatase_low_mol_wt"/>
</dbReference>
<evidence type="ECO:0000256" key="8">
    <source>
        <dbReference type="ARBA" id="ARBA00022695"/>
    </source>
</evidence>
<dbReference type="Gene3D" id="3.90.870.10">
    <property type="entry name" value="DHBP synthase"/>
    <property type="match status" value="1"/>
</dbReference>
<protein>
    <recommendedName>
        <fullName evidence="12">L-threonylcarbamoyladenylate synthase</fullName>
        <ecNumber evidence="4">2.7.7.87</ecNumber>
    </recommendedName>
    <alternativeName>
        <fullName evidence="12">L-threonylcarbamoyladenylate synthase</fullName>
    </alternativeName>
</protein>
<feature type="active site" description="Proton donor" evidence="14">
    <location>
        <position position="343"/>
    </location>
</feature>
<dbReference type="Pfam" id="PF01451">
    <property type="entry name" value="LMWPc"/>
    <property type="match status" value="1"/>
</dbReference>